<gene>
    <name evidence="3" type="ORF">GCM10022271_19490</name>
</gene>
<proteinExistence type="predicted"/>
<sequence>MKNFKILIILCLCLTSFYSCKDDAKTASPQEENTKTTMPTTTNKAKPANSTKNKNIVYHYTCNNGCNGGSDAAGMCSVCGSILMHNQAYHNNQNATPANTPSSPFAAPANTSSGQNAAGLWHYICNNGCSGGSGSAGNCSSCGNALAHNAAYHQ</sequence>
<evidence type="ECO:0000256" key="2">
    <source>
        <dbReference type="SAM" id="SignalP"/>
    </source>
</evidence>
<reference evidence="4" key="1">
    <citation type="journal article" date="2019" name="Int. J. Syst. Evol. Microbiol.">
        <title>The Global Catalogue of Microorganisms (GCM) 10K type strain sequencing project: providing services to taxonomists for standard genome sequencing and annotation.</title>
        <authorList>
            <consortium name="The Broad Institute Genomics Platform"/>
            <consortium name="The Broad Institute Genome Sequencing Center for Infectious Disease"/>
            <person name="Wu L."/>
            <person name="Ma J."/>
        </authorList>
    </citation>
    <scope>NUCLEOTIDE SEQUENCE [LARGE SCALE GENOMIC DNA]</scope>
    <source>
        <strain evidence="4">JCM 17525</strain>
    </source>
</reference>
<accession>A0ABP7HET6</accession>
<keyword evidence="4" id="KW-1185">Reference proteome</keyword>
<feature type="chain" id="PRO_5045122410" description="Lipoprotein" evidence="2">
    <location>
        <begin position="22"/>
        <end position="154"/>
    </location>
</feature>
<feature type="region of interest" description="Disordered" evidence="1">
    <location>
        <begin position="28"/>
        <end position="48"/>
    </location>
</feature>
<keyword evidence="2" id="KW-0732">Signal</keyword>
<evidence type="ECO:0008006" key="5">
    <source>
        <dbReference type="Google" id="ProtNLM"/>
    </source>
</evidence>
<evidence type="ECO:0000313" key="4">
    <source>
        <dbReference type="Proteomes" id="UP001501456"/>
    </source>
</evidence>
<dbReference type="Proteomes" id="UP001501456">
    <property type="component" value="Unassembled WGS sequence"/>
</dbReference>
<evidence type="ECO:0000256" key="1">
    <source>
        <dbReference type="SAM" id="MobiDB-lite"/>
    </source>
</evidence>
<comment type="caution">
    <text evidence="3">The sequence shown here is derived from an EMBL/GenBank/DDBJ whole genome shotgun (WGS) entry which is preliminary data.</text>
</comment>
<name>A0ABP7HET6_9FLAO</name>
<feature type="signal peptide" evidence="2">
    <location>
        <begin position="1"/>
        <end position="21"/>
    </location>
</feature>
<organism evidence="3 4">
    <name type="scientific">Corallibacter vietnamensis</name>
    <dbReference type="NCBI Taxonomy" id="904130"/>
    <lineage>
        <taxon>Bacteria</taxon>
        <taxon>Pseudomonadati</taxon>
        <taxon>Bacteroidota</taxon>
        <taxon>Flavobacteriia</taxon>
        <taxon>Flavobacteriales</taxon>
        <taxon>Flavobacteriaceae</taxon>
        <taxon>Corallibacter</taxon>
    </lineage>
</organism>
<dbReference type="PROSITE" id="PS51257">
    <property type="entry name" value="PROKAR_LIPOPROTEIN"/>
    <property type="match status" value="1"/>
</dbReference>
<dbReference type="RefSeq" id="WP_344729950.1">
    <property type="nucleotide sequence ID" value="NZ_BAABBI010000002.1"/>
</dbReference>
<feature type="compositionally biased region" description="Low complexity" evidence="1">
    <location>
        <begin position="35"/>
        <end position="48"/>
    </location>
</feature>
<dbReference type="EMBL" id="BAABBI010000002">
    <property type="protein sequence ID" value="GAA3787042.1"/>
    <property type="molecule type" value="Genomic_DNA"/>
</dbReference>
<evidence type="ECO:0000313" key="3">
    <source>
        <dbReference type="EMBL" id="GAA3787042.1"/>
    </source>
</evidence>
<protein>
    <recommendedName>
        <fullName evidence="5">Lipoprotein</fullName>
    </recommendedName>
</protein>